<dbReference type="OrthoDB" id="2632054at2"/>
<evidence type="ECO:0000259" key="1">
    <source>
        <dbReference type="PROSITE" id="PS50943"/>
    </source>
</evidence>
<dbReference type="GO" id="GO:0003677">
    <property type="term" value="F:DNA binding"/>
    <property type="evidence" value="ECO:0007669"/>
    <property type="project" value="InterPro"/>
</dbReference>
<accession>A0A229NWJ1</accession>
<dbReference type="Pfam" id="PF01381">
    <property type="entry name" value="HTH_3"/>
    <property type="match status" value="1"/>
</dbReference>
<feature type="domain" description="HTH cro/C1-type" evidence="1">
    <location>
        <begin position="37"/>
        <end position="89"/>
    </location>
</feature>
<protein>
    <recommendedName>
        <fullName evidence="1">HTH cro/C1-type domain-containing protein</fullName>
    </recommendedName>
</protein>
<gene>
    <name evidence="2" type="ORF">CGZ75_14895</name>
</gene>
<comment type="caution">
    <text evidence="2">The sequence shown here is derived from an EMBL/GenBank/DDBJ whole genome shotgun (WGS) entry which is preliminary data.</text>
</comment>
<dbReference type="AlphaFoldDB" id="A0A229NWJ1"/>
<dbReference type="EMBL" id="NMUQ01000002">
    <property type="protein sequence ID" value="OXM14247.1"/>
    <property type="molecule type" value="Genomic_DNA"/>
</dbReference>
<organism evidence="2 3">
    <name type="scientific">Paenibacillus herberti</name>
    <dbReference type="NCBI Taxonomy" id="1619309"/>
    <lineage>
        <taxon>Bacteria</taxon>
        <taxon>Bacillati</taxon>
        <taxon>Bacillota</taxon>
        <taxon>Bacilli</taxon>
        <taxon>Bacillales</taxon>
        <taxon>Paenibacillaceae</taxon>
        <taxon>Paenibacillus</taxon>
    </lineage>
</organism>
<evidence type="ECO:0000313" key="3">
    <source>
        <dbReference type="Proteomes" id="UP000215145"/>
    </source>
</evidence>
<dbReference type="CDD" id="cd00093">
    <property type="entry name" value="HTH_XRE"/>
    <property type="match status" value="1"/>
</dbReference>
<reference evidence="2 3" key="1">
    <citation type="submission" date="2017-07" db="EMBL/GenBank/DDBJ databases">
        <title>Paenibacillus herberti R33 genome sequencing and assembly.</title>
        <authorList>
            <person name="Su W."/>
        </authorList>
    </citation>
    <scope>NUCLEOTIDE SEQUENCE [LARGE SCALE GENOMIC DNA]</scope>
    <source>
        <strain evidence="2 3">R33</strain>
    </source>
</reference>
<name>A0A229NWJ1_9BACL</name>
<evidence type="ECO:0000313" key="2">
    <source>
        <dbReference type="EMBL" id="OXM14247.1"/>
    </source>
</evidence>
<dbReference type="SMART" id="SM00530">
    <property type="entry name" value="HTH_XRE"/>
    <property type="match status" value="1"/>
</dbReference>
<dbReference type="SUPFAM" id="SSF47413">
    <property type="entry name" value="lambda repressor-like DNA-binding domains"/>
    <property type="match status" value="1"/>
</dbReference>
<dbReference type="Gene3D" id="1.10.260.40">
    <property type="entry name" value="lambda repressor-like DNA-binding domains"/>
    <property type="match status" value="1"/>
</dbReference>
<sequence length="101" mass="11164">MDKRLGQDFETLLKQAGEVPSVDEYLKSFSVVIGDMVYARRMQLNLSQQQLAAEAGTTQSKISQIESANGNVGQDILDRVFRVLKLADLTPTYDEQAVAQA</sequence>
<dbReference type="InterPro" id="IPR010982">
    <property type="entry name" value="Lambda_DNA-bd_dom_sf"/>
</dbReference>
<dbReference type="RefSeq" id="WP_089525070.1">
    <property type="nucleotide sequence ID" value="NZ_NMUQ01000002.1"/>
</dbReference>
<keyword evidence="3" id="KW-1185">Reference proteome</keyword>
<proteinExistence type="predicted"/>
<dbReference type="PROSITE" id="PS50943">
    <property type="entry name" value="HTH_CROC1"/>
    <property type="match status" value="1"/>
</dbReference>
<dbReference type="Proteomes" id="UP000215145">
    <property type="component" value="Unassembled WGS sequence"/>
</dbReference>
<dbReference type="InterPro" id="IPR001387">
    <property type="entry name" value="Cro/C1-type_HTH"/>
</dbReference>